<keyword evidence="2" id="KW-1185">Reference proteome</keyword>
<evidence type="ECO:0000313" key="1">
    <source>
        <dbReference type="EMBL" id="MBC3808008.1"/>
    </source>
</evidence>
<proteinExistence type="predicted"/>
<evidence type="ECO:0000313" key="2">
    <source>
        <dbReference type="Proteomes" id="UP000648257"/>
    </source>
</evidence>
<gene>
    <name evidence="1" type="ORF">H8K52_11690</name>
</gene>
<sequence>MSHIIAGFVQQQDQVAKLMLALQAAKFDEKRISAFYVNPPGQHDILPQGGDRFDSPGTKEVLTGVAIGASGGGLLGAALGVVAIPIGGPFAPVLATAAGAHIGSLIGSVSEMKDKGQPEVGGENASRQRKTGMMVAVYVMDAIEEVEVIQILNSFGALDIETSVGKIVDGDWHDFDPLTTPHLVKKTPLQ</sequence>
<protein>
    <recommendedName>
        <fullName evidence="3">DUF1269 domain-containing protein</fullName>
    </recommendedName>
</protein>
<name>A0ABR6X4Y8_9BURK</name>
<dbReference type="EMBL" id="JACOFW010000012">
    <property type="protein sequence ID" value="MBC3808008.1"/>
    <property type="molecule type" value="Genomic_DNA"/>
</dbReference>
<evidence type="ECO:0008006" key="3">
    <source>
        <dbReference type="Google" id="ProtNLM"/>
    </source>
</evidence>
<dbReference type="RefSeq" id="WP_186923090.1">
    <property type="nucleotide sequence ID" value="NZ_JACOFW010000012.1"/>
</dbReference>
<reference evidence="1 2" key="1">
    <citation type="submission" date="2020-08" db="EMBL/GenBank/DDBJ databases">
        <title>Novel species isolated from subtropical streams in China.</title>
        <authorList>
            <person name="Lu H."/>
        </authorList>
    </citation>
    <scope>NUCLEOTIDE SEQUENCE [LARGE SCALE GENOMIC DNA]</scope>
    <source>
        <strain evidence="1 2">KACC 16656</strain>
    </source>
</reference>
<dbReference type="Proteomes" id="UP000648257">
    <property type="component" value="Unassembled WGS sequence"/>
</dbReference>
<accession>A0ABR6X4Y8</accession>
<comment type="caution">
    <text evidence="1">The sequence shown here is derived from an EMBL/GenBank/DDBJ whole genome shotgun (WGS) entry which is preliminary data.</text>
</comment>
<organism evidence="1 2">
    <name type="scientific">Undibacterium seohonense</name>
    <dbReference type="NCBI Taxonomy" id="1344950"/>
    <lineage>
        <taxon>Bacteria</taxon>
        <taxon>Pseudomonadati</taxon>
        <taxon>Pseudomonadota</taxon>
        <taxon>Betaproteobacteria</taxon>
        <taxon>Burkholderiales</taxon>
        <taxon>Oxalobacteraceae</taxon>
        <taxon>Undibacterium</taxon>
    </lineage>
</organism>